<evidence type="ECO:0000256" key="1">
    <source>
        <dbReference type="SAM" id="MobiDB-lite"/>
    </source>
</evidence>
<organism evidence="3">
    <name type="scientific">Schizophyllum commune (strain H4-8 / FGSC 9210)</name>
    <name type="common">Split gill fungus</name>
    <dbReference type="NCBI Taxonomy" id="578458"/>
    <lineage>
        <taxon>Eukaryota</taxon>
        <taxon>Fungi</taxon>
        <taxon>Dikarya</taxon>
        <taxon>Basidiomycota</taxon>
        <taxon>Agaricomycotina</taxon>
        <taxon>Agaricomycetes</taxon>
        <taxon>Agaricomycetidae</taxon>
        <taxon>Agaricales</taxon>
        <taxon>Schizophyllaceae</taxon>
        <taxon>Schizophyllum</taxon>
    </lineage>
</organism>
<keyword evidence="3" id="KW-1185">Reference proteome</keyword>
<dbReference type="InParanoid" id="D8QM33"/>
<dbReference type="HOGENOM" id="CLU_056758_0_0_1"/>
<dbReference type="STRING" id="578458.D8QM33"/>
<feature type="region of interest" description="Disordered" evidence="1">
    <location>
        <begin position="284"/>
        <end position="328"/>
    </location>
</feature>
<dbReference type="EMBL" id="GL377319">
    <property type="protein sequence ID" value="EFI91213.1"/>
    <property type="molecule type" value="Genomic_DNA"/>
</dbReference>
<reference evidence="2 3" key="1">
    <citation type="journal article" date="2010" name="Nat. Biotechnol.">
        <title>Genome sequence of the model mushroom Schizophyllum commune.</title>
        <authorList>
            <person name="Ohm R.A."/>
            <person name="de Jong J.F."/>
            <person name="Lugones L.G."/>
            <person name="Aerts A."/>
            <person name="Kothe E."/>
            <person name="Stajich J.E."/>
            <person name="de Vries R.P."/>
            <person name="Record E."/>
            <person name="Levasseur A."/>
            <person name="Baker S.E."/>
            <person name="Bartholomew K.A."/>
            <person name="Coutinho P.M."/>
            <person name="Erdmann S."/>
            <person name="Fowler T.J."/>
            <person name="Gathman A.C."/>
            <person name="Lombard V."/>
            <person name="Henrissat B."/>
            <person name="Knabe N."/>
            <person name="Kuees U."/>
            <person name="Lilly W.W."/>
            <person name="Lindquist E."/>
            <person name="Lucas S."/>
            <person name="Magnuson J.K."/>
            <person name="Piumi F."/>
            <person name="Raudaskoski M."/>
            <person name="Salamov A."/>
            <person name="Schmutz J."/>
            <person name="Schwarze F.W.M.R."/>
            <person name="vanKuyk P.A."/>
            <person name="Horton J.S."/>
            <person name="Grigoriev I.V."/>
            <person name="Woesten H.A.B."/>
        </authorList>
    </citation>
    <scope>NUCLEOTIDE SEQUENCE [LARGE SCALE GENOMIC DNA]</scope>
    <source>
        <strain evidence="3">H4-8 / FGSC 9210</strain>
    </source>
</reference>
<feature type="region of interest" description="Disordered" evidence="1">
    <location>
        <begin position="181"/>
        <end position="204"/>
    </location>
</feature>
<evidence type="ECO:0000313" key="2">
    <source>
        <dbReference type="EMBL" id="EFI91213.1"/>
    </source>
</evidence>
<evidence type="ECO:0000313" key="3">
    <source>
        <dbReference type="Proteomes" id="UP000007431"/>
    </source>
</evidence>
<dbReference type="OMA" id="HTMNALY"/>
<name>D8QM33_SCHCM</name>
<accession>D8QM33</accession>
<sequence>MLCVRYARRVPLARCPAPSRRLPARPFTHAHAFSDPGTPPRDPPPPHTEGPEDISDQEWELRTGRGIYVLQETLPDFFKSGLVTSIDKETGEPRRSSPLHIPIAHASPLDFLRHDEDIESIYSPNVRLSYTPKAEHVSALLPKNLTIEGYSFYLASSVLLRRGLSTMYHDLHVELTKMRVTTGGSKPHPDIPTPPPLAADSASKRKSREKSLYMLMKVQGIARVSGNLADWEVATTYTFSPATGLILQHTIHSIHPEPSRTVYDSVATSLTNLFGLGGPARPGAGTACSGGPDASAACSPVKESDSRKEQRETKPEPAHVEGRHEPQA</sequence>
<dbReference type="RefSeq" id="XP_003026116.1">
    <property type="nucleotide sequence ID" value="XM_003026070.1"/>
</dbReference>
<dbReference type="GeneID" id="9588632"/>
<dbReference type="eggNOG" id="ENOG502RBAP">
    <property type="taxonomic scope" value="Eukaryota"/>
</dbReference>
<feature type="compositionally biased region" description="Pro residues" evidence="1">
    <location>
        <begin position="37"/>
        <end position="48"/>
    </location>
</feature>
<dbReference type="KEGG" id="scm:SCHCO_02641973"/>
<feature type="compositionally biased region" description="Basic and acidic residues" evidence="1">
    <location>
        <begin position="302"/>
        <end position="328"/>
    </location>
</feature>
<proteinExistence type="predicted"/>
<dbReference type="Proteomes" id="UP000007431">
    <property type="component" value="Unassembled WGS sequence"/>
</dbReference>
<dbReference type="VEuPathDB" id="FungiDB:SCHCODRAFT_02641973"/>
<gene>
    <name evidence="2" type="ORF">SCHCODRAFT_62662</name>
</gene>
<dbReference type="AlphaFoldDB" id="D8QM33"/>
<protein>
    <submittedName>
        <fullName evidence="2">Uncharacterized protein</fullName>
    </submittedName>
</protein>
<dbReference type="OrthoDB" id="1099063at2759"/>
<feature type="region of interest" description="Disordered" evidence="1">
    <location>
        <begin position="17"/>
        <end position="55"/>
    </location>
</feature>